<evidence type="ECO:0000313" key="2">
    <source>
        <dbReference type="EMBL" id="KAK4356015.1"/>
    </source>
</evidence>
<evidence type="ECO:0000313" key="3">
    <source>
        <dbReference type="Proteomes" id="UP001291623"/>
    </source>
</evidence>
<feature type="region of interest" description="Disordered" evidence="1">
    <location>
        <begin position="433"/>
        <end position="456"/>
    </location>
</feature>
<dbReference type="AlphaFoldDB" id="A0AAE1RPC0"/>
<feature type="compositionally biased region" description="Polar residues" evidence="1">
    <location>
        <begin position="433"/>
        <end position="455"/>
    </location>
</feature>
<accession>A0AAE1RPC0</accession>
<evidence type="ECO:0000256" key="1">
    <source>
        <dbReference type="SAM" id="MobiDB-lite"/>
    </source>
</evidence>
<proteinExistence type="predicted"/>
<dbReference type="Proteomes" id="UP001291623">
    <property type="component" value="Unassembled WGS sequence"/>
</dbReference>
<name>A0AAE1RPC0_9SOLA</name>
<reference evidence="2" key="1">
    <citation type="submission" date="2023-12" db="EMBL/GenBank/DDBJ databases">
        <title>Genome assembly of Anisodus tanguticus.</title>
        <authorList>
            <person name="Wang Y.-J."/>
        </authorList>
    </citation>
    <scope>NUCLEOTIDE SEQUENCE</scope>
    <source>
        <strain evidence="2">KB-2021</strain>
        <tissue evidence="2">Leaf</tissue>
    </source>
</reference>
<gene>
    <name evidence="2" type="ORF">RND71_024986</name>
</gene>
<protein>
    <submittedName>
        <fullName evidence="2">Uncharacterized protein</fullName>
    </submittedName>
</protein>
<comment type="caution">
    <text evidence="2">The sequence shown here is derived from an EMBL/GenBank/DDBJ whole genome shotgun (WGS) entry which is preliminary data.</text>
</comment>
<organism evidence="2 3">
    <name type="scientific">Anisodus tanguticus</name>
    <dbReference type="NCBI Taxonomy" id="243964"/>
    <lineage>
        <taxon>Eukaryota</taxon>
        <taxon>Viridiplantae</taxon>
        <taxon>Streptophyta</taxon>
        <taxon>Embryophyta</taxon>
        <taxon>Tracheophyta</taxon>
        <taxon>Spermatophyta</taxon>
        <taxon>Magnoliopsida</taxon>
        <taxon>eudicotyledons</taxon>
        <taxon>Gunneridae</taxon>
        <taxon>Pentapetalae</taxon>
        <taxon>asterids</taxon>
        <taxon>lamiids</taxon>
        <taxon>Solanales</taxon>
        <taxon>Solanaceae</taxon>
        <taxon>Solanoideae</taxon>
        <taxon>Hyoscyameae</taxon>
        <taxon>Anisodus</taxon>
    </lineage>
</organism>
<dbReference type="EMBL" id="JAVYJV010000013">
    <property type="protein sequence ID" value="KAK4356015.1"/>
    <property type="molecule type" value="Genomic_DNA"/>
</dbReference>
<keyword evidence="3" id="KW-1185">Reference proteome</keyword>
<sequence>MNGTHFELDEVKIGDILCVSTDGIMKIAGKTSDAFMELVVKREGSSTGARLFKKELKLEYQLLFALVNKKEVKRSDLYYRKCFANRHVIESADRCTASIKNHIDKPLPASARMDRAGKAHRGWMFEWLKESVLKTELLKGCMARQSFATMPFLAMVIADDKAALPLTFPHFPKFKQQDQHVQNVKKHITSISNLISITIHHQNIPHHLTQQPIGVGKSLKTGLLAFLRRLEGVKTISIYNGNKDECSAMTISSVSYESPTVPHMDTYQNIKLSRVSSQACTRFAGTVIDAVHNCPRYRTTRKSTSSAGQTDDAPLGCNYERGQPSAGGTLAWATRVVSHVGLKIQLSEVSLHARAGRDWASSGVANTYNITDSWADIIDEEEPQTVNPLDQFYSEEFLQWRKLMGLDSPTSTPDRRQMRDQFQIYQNLHPNVAAQSSTSTSKHMVAKSTTTSPSKSMVAKSTIVQYPNMATQSPISTSKHVVTRITTSSLSKPIIAKSTI</sequence>